<dbReference type="PANTHER" id="PTHR23112">
    <property type="entry name" value="G PROTEIN-COUPLED RECEPTOR 157-RELATED"/>
    <property type="match status" value="1"/>
</dbReference>
<gene>
    <name evidence="7" type="ORF">AGOR_G00244890</name>
</gene>
<dbReference type="AlphaFoldDB" id="A0A8T3CF43"/>
<keyword evidence="2 5" id="KW-0812">Transmembrane</keyword>
<dbReference type="GO" id="GO:0004930">
    <property type="term" value="F:G protein-coupled receptor activity"/>
    <property type="evidence" value="ECO:0007669"/>
    <property type="project" value="TreeGrafter"/>
</dbReference>
<comment type="caution">
    <text evidence="7">The sequence shown here is derived from an EMBL/GenBank/DDBJ whole genome shotgun (WGS) entry which is preliminary data.</text>
</comment>
<reference evidence="7" key="1">
    <citation type="submission" date="2021-01" db="EMBL/GenBank/DDBJ databases">
        <authorList>
            <person name="Zahm M."/>
            <person name="Roques C."/>
            <person name="Cabau C."/>
            <person name="Klopp C."/>
            <person name="Donnadieu C."/>
            <person name="Jouanno E."/>
            <person name="Lampietro C."/>
            <person name="Louis A."/>
            <person name="Herpin A."/>
            <person name="Echchiki A."/>
            <person name="Berthelot C."/>
            <person name="Parey E."/>
            <person name="Roest-Crollius H."/>
            <person name="Braasch I."/>
            <person name="Postlethwait J."/>
            <person name="Bobe J."/>
            <person name="Montfort J."/>
            <person name="Bouchez O."/>
            <person name="Begum T."/>
            <person name="Mejri S."/>
            <person name="Adams A."/>
            <person name="Chen W.-J."/>
            <person name="Guiguen Y."/>
        </authorList>
    </citation>
    <scope>NUCLEOTIDE SEQUENCE</scope>
    <source>
        <tissue evidence="7">Blood</tissue>
    </source>
</reference>
<feature type="signal peptide" evidence="6">
    <location>
        <begin position="1"/>
        <end position="21"/>
    </location>
</feature>
<comment type="subcellular location">
    <subcellularLocation>
        <location evidence="1">Membrane</location>
        <topology evidence="1">Multi-pass membrane protein</topology>
    </subcellularLocation>
</comment>
<protein>
    <recommendedName>
        <fullName evidence="9">G-protein coupled receptors family 1 profile domain-containing protein</fullName>
    </recommendedName>
</protein>
<keyword evidence="3 5" id="KW-1133">Transmembrane helix</keyword>
<keyword evidence="4 5" id="KW-0472">Membrane</keyword>
<dbReference type="SUPFAM" id="SSF81321">
    <property type="entry name" value="Family A G protein-coupled receptor-like"/>
    <property type="match status" value="1"/>
</dbReference>
<evidence type="ECO:0000256" key="1">
    <source>
        <dbReference type="ARBA" id="ARBA00004141"/>
    </source>
</evidence>
<evidence type="ECO:0000313" key="8">
    <source>
        <dbReference type="Proteomes" id="UP000829720"/>
    </source>
</evidence>
<evidence type="ECO:0000256" key="4">
    <source>
        <dbReference type="ARBA" id="ARBA00023136"/>
    </source>
</evidence>
<accession>A0A8T3CF43</accession>
<dbReference type="EMBL" id="JAERUA010000025">
    <property type="protein sequence ID" value="KAI1881942.1"/>
    <property type="molecule type" value="Genomic_DNA"/>
</dbReference>
<feature type="transmembrane region" description="Helical" evidence="5">
    <location>
        <begin position="116"/>
        <end position="139"/>
    </location>
</feature>
<evidence type="ECO:0000256" key="2">
    <source>
        <dbReference type="ARBA" id="ARBA00022692"/>
    </source>
</evidence>
<evidence type="ECO:0000256" key="5">
    <source>
        <dbReference type="SAM" id="Phobius"/>
    </source>
</evidence>
<evidence type="ECO:0008006" key="9">
    <source>
        <dbReference type="Google" id="ProtNLM"/>
    </source>
</evidence>
<evidence type="ECO:0000256" key="3">
    <source>
        <dbReference type="ARBA" id="ARBA00022989"/>
    </source>
</evidence>
<sequence>MATVLSCVLPMLLMVPVLVVGNSNNCSRNLNQSYECLLMHTWEIYTPSGESWEAPPCLQVHIYSISIFLLTFLITCISTIVLMVKARSLYSRCVRSTSGSLDARGWAKLRLLHHQILLYASAFMVCWCPAALLAILFLFNVQKLNCCISSFTFCRLSRQPPKACSTAWCMGGRSGVSAHCRPWTSETWTPRRLSCARRSRNRTRHRLSDGLEWREEGRRSPFARTVCKRRETALWEVSVVSVAER</sequence>
<feature type="chain" id="PRO_5035885321" description="G-protein coupled receptors family 1 profile domain-containing protein" evidence="6">
    <location>
        <begin position="22"/>
        <end position="245"/>
    </location>
</feature>
<dbReference type="GO" id="GO:0007189">
    <property type="term" value="P:adenylate cyclase-activating G protein-coupled receptor signaling pathway"/>
    <property type="evidence" value="ECO:0007669"/>
    <property type="project" value="TreeGrafter"/>
</dbReference>
<feature type="transmembrane region" description="Helical" evidence="5">
    <location>
        <begin position="62"/>
        <end position="84"/>
    </location>
</feature>
<evidence type="ECO:0000256" key="6">
    <source>
        <dbReference type="SAM" id="SignalP"/>
    </source>
</evidence>
<dbReference type="Proteomes" id="UP000829720">
    <property type="component" value="Unassembled WGS sequence"/>
</dbReference>
<proteinExistence type="predicted"/>
<dbReference type="Gene3D" id="1.20.1070.10">
    <property type="entry name" value="Rhodopsin 7-helix transmembrane proteins"/>
    <property type="match status" value="1"/>
</dbReference>
<keyword evidence="6" id="KW-0732">Signal</keyword>
<keyword evidence="8" id="KW-1185">Reference proteome</keyword>
<organism evidence="7 8">
    <name type="scientific">Albula goreensis</name>
    <dbReference type="NCBI Taxonomy" id="1534307"/>
    <lineage>
        <taxon>Eukaryota</taxon>
        <taxon>Metazoa</taxon>
        <taxon>Chordata</taxon>
        <taxon>Craniata</taxon>
        <taxon>Vertebrata</taxon>
        <taxon>Euteleostomi</taxon>
        <taxon>Actinopterygii</taxon>
        <taxon>Neopterygii</taxon>
        <taxon>Teleostei</taxon>
        <taxon>Albuliformes</taxon>
        <taxon>Albulidae</taxon>
        <taxon>Albula</taxon>
    </lineage>
</organism>
<name>A0A8T3CF43_9TELE</name>
<dbReference type="GO" id="GO:0005886">
    <property type="term" value="C:plasma membrane"/>
    <property type="evidence" value="ECO:0007669"/>
    <property type="project" value="TreeGrafter"/>
</dbReference>
<dbReference type="PANTHER" id="PTHR23112:SF0">
    <property type="entry name" value="TRANSMEMBRANE PROTEIN 116"/>
    <property type="match status" value="1"/>
</dbReference>
<evidence type="ECO:0000313" key="7">
    <source>
        <dbReference type="EMBL" id="KAI1881942.1"/>
    </source>
</evidence>